<organism evidence="3 4">
    <name type="scientific">Oryzias javanicus</name>
    <name type="common">Javanese ricefish</name>
    <name type="synonym">Aplocheilus javanicus</name>
    <dbReference type="NCBI Taxonomy" id="123683"/>
    <lineage>
        <taxon>Eukaryota</taxon>
        <taxon>Metazoa</taxon>
        <taxon>Chordata</taxon>
        <taxon>Craniata</taxon>
        <taxon>Vertebrata</taxon>
        <taxon>Euteleostomi</taxon>
        <taxon>Actinopterygii</taxon>
        <taxon>Neopterygii</taxon>
        <taxon>Teleostei</taxon>
        <taxon>Neoteleostei</taxon>
        <taxon>Acanthomorphata</taxon>
        <taxon>Ovalentaria</taxon>
        <taxon>Atherinomorphae</taxon>
        <taxon>Beloniformes</taxon>
        <taxon>Adrianichthyidae</taxon>
        <taxon>Oryziinae</taxon>
        <taxon>Oryzias</taxon>
    </lineage>
</organism>
<dbReference type="AlphaFoldDB" id="A0A3S2P074"/>
<evidence type="ECO:0000313" key="3">
    <source>
        <dbReference type="EMBL" id="RVE60970.1"/>
    </source>
</evidence>
<reference evidence="3 4" key="1">
    <citation type="submission" date="2018-11" db="EMBL/GenBank/DDBJ databases">
        <authorList>
            <person name="Lopez-Roques C."/>
            <person name="Donnadieu C."/>
            <person name="Bouchez O."/>
            <person name="Klopp C."/>
            <person name="Cabau C."/>
            <person name="Zahm M."/>
        </authorList>
    </citation>
    <scope>NUCLEOTIDE SEQUENCE [LARGE SCALE GENOMIC DNA]</scope>
    <source>
        <strain evidence="3">RS831</strain>
        <tissue evidence="3">Whole body</tissue>
    </source>
</reference>
<dbReference type="Proteomes" id="UP000283210">
    <property type="component" value="Chromosome 17"/>
</dbReference>
<dbReference type="OrthoDB" id="6344411at2759"/>
<dbReference type="Pfam" id="PF03285">
    <property type="entry name" value="Paralemmin"/>
    <property type="match status" value="1"/>
</dbReference>
<dbReference type="PANTHER" id="PTHR18841">
    <property type="entry name" value="VITELLINE MEMBRANE OUTER LAYER PROTEIN I-RELATED"/>
    <property type="match status" value="1"/>
</dbReference>
<dbReference type="EMBL" id="CM012453">
    <property type="protein sequence ID" value="RVE60970.1"/>
    <property type="molecule type" value="Genomic_DNA"/>
</dbReference>
<dbReference type="Gene3D" id="2.100.10.20">
    <property type="entry name" value="Vitelline membrane outer layer protein I (VOMI)"/>
    <property type="match status" value="1"/>
</dbReference>
<dbReference type="InterPro" id="IPR004965">
    <property type="entry name" value="Paralemmin"/>
</dbReference>
<evidence type="ECO:0000313" key="4">
    <source>
        <dbReference type="Proteomes" id="UP000283210"/>
    </source>
</evidence>
<dbReference type="InterPro" id="IPR036706">
    <property type="entry name" value="VOMI_sf"/>
</dbReference>
<sequence length="474" mass="53978">MEDTLSWRGNTAELLKQAQQTLRTLAQRKALQKGKYRCDSRVNPQRGGKSAQQGRVLCYAVSFGSGCSTELGKTQPERDLDLSWMHSVTGQDPSSYNLTVKYATQWGDWGIKEMCPTGFYASGFSIRVERSQGSGDDTALNGIRLLCVDPQNHRDKFTIQSTVGRWGEWTDMKRCETGYLASYMLRVEPPQGGGDDTSVNNIKFLCSGHGAQLEGDGMEWGEWGTWSNKCPKGAICGLQTRVEAPQVIRLIRRNEEAVMEESNLLKKRLQAITEKHRIQEDIRHKKLELDEMKLRLQHMKLSEHARRETELHNEKKKTLRDQWLQQDSAQQQLLLQDQQQTKALQLSIYRTELEVASLEREESMILTDESFILNRLKAVEKRPEDIIKEVLSRLSPDLLQVHNVTTHVPDVRSLPGDKHSDPSTPSRTPFDMMISSAPPEELNPLTGLEDSDGGRRNLHAFHNQQVLLQQTLFQ</sequence>
<protein>
    <submittedName>
        <fullName evidence="3">Uncharacterized protein</fullName>
    </submittedName>
</protein>
<reference evidence="3 4" key="2">
    <citation type="submission" date="2019-01" db="EMBL/GenBank/DDBJ databases">
        <title>A chromosome length genome reference of the Java medaka (oryzias javanicus).</title>
        <authorList>
            <person name="Herpin A."/>
            <person name="Takehana Y."/>
            <person name="Naruse K."/>
            <person name="Ansai S."/>
            <person name="Kawaguchi M."/>
        </authorList>
    </citation>
    <scope>NUCLEOTIDE SEQUENCE [LARGE SCALE GENOMIC DNA]</scope>
    <source>
        <strain evidence="3">RS831</strain>
        <tissue evidence="3">Whole body</tissue>
    </source>
</reference>
<dbReference type="InterPro" id="IPR005515">
    <property type="entry name" value="VOMI"/>
</dbReference>
<dbReference type="GO" id="GO:0005615">
    <property type="term" value="C:extracellular space"/>
    <property type="evidence" value="ECO:0007669"/>
    <property type="project" value="TreeGrafter"/>
</dbReference>
<dbReference type="GO" id="GO:0016020">
    <property type="term" value="C:membrane"/>
    <property type="evidence" value="ECO:0007669"/>
    <property type="project" value="InterPro"/>
</dbReference>
<dbReference type="SUPFAM" id="SSF51092">
    <property type="entry name" value="Vitelline membrane outer protein-I (VMO-I)"/>
    <property type="match status" value="1"/>
</dbReference>
<accession>A0A3S2P074</accession>
<evidence type="ECO:0000256" key="2">
    <source>
        <dbReference type="SAM" id="MobiDB-lite"/>
    </source>
</evidence>
<proteinExistence type="predicted"/>
<feature type="region of interest" description="Disordered" evidence="2">
    <location>
        <begin position="411"/>
        <end position="456"/>
    </location>
</feature>
<name>A0A3S2P074_ORYJA</name>
<gene>
    <name evidence="3" type="ORF">OJAV_G00165920</name>
</gene>
<keyword evidence="1" id="KW-0175">Coiled coil</keyword>
<dbReference type="Pfam" id="PF03762">
    <property type="entry name" value="VOMI"/>
    <property type="match status" value="1"/>
</dbReference>
<evidence type="ECO:0000256" key="1">
    <source>
        <dbReference type="ARBA" id="ARBA00023054"/>
    </source>
</evidence>
<keyword evidence="4" id="KW-1185">Reference proteome</keyword>
<dbReference type="PANTHER" id="PTHR18841:SF0">
    <property type="entry name" value="VITELLINE MEMBRANE OUTER LAYER 1 HOMOLOG A-RELATED"/>
    <property type="match status" value="1"/>
</dbReference>
<dbReference type="GO" id="GO:0008360">
    <property type="term" value="P:regulation of cell shape"/>
    <property type="evidence" value="ECO:0007669"/>
    <property type="project" value="InterPro"/>
</dbReference>